<dbReference type="PANTHER" id="PTHR14027">
    <property type="entry name" value="RNA POLYMERASE-ASSOCIATED PROTEIN CTR9"/>
    <property type="match status" value="1"/>
</dbReference>
<dbReference type="FunCoup" id="A0A2H3ERY3">
    <property type="interactions" value="558"/>
</dbReference>
<dbReference type="SUPFAM" id="SSF48452">
    <property type="entry name" value="TPR-like"/>
    <property type="match status" value="2"/>
</dbReference>
<feature type="compositionally biased region" description="Basic residues" evidence="4">
    <location>
        <begin position="1062"/>
        <end position="1071"/>
    </location>
</feature>
<dbReference type="SUPFAM" id="SSF81901">
    <property type="entry name" value="HCP-like"/>
    <property type="match status" value="1"/>
</dbReference>
<evidence type="ECO:0000313" key="6">
    <source>
        <dbReference type="Proteomes" id="UP000217790"/>
    </source>
</evidence>
<dbReference type="PANTHER" id="PTHR14027:SF2">
    <property type="entry name" value="RNA POLYMERASE-ASSOCIATED PROTEIN CTR9 HOMOLOG"/>
    <property type="match status" value="1"/>
</dbReference>
<feature type="compositionally biased region" description="Acidic residues" evidence="4">
    <location>
        <begin position="1096"/>
        <end position="1106"/>
    </location>
</feature>
<dbReference type="EMBL" id="KZ293644">
    <property type="protein sequence ID" value="PBL03268.1"/>
    <property type="molecule type" value="Genomic_DNA"/>
</dbReference>
<keyword evidence="1" id="KW-0677">Repeat</keyword>
<dbReference type="Gene3D" id="1.25.40.10">
    <property type="entry name" value="Tetratricopeptide repeat domain"/>
    <property type="match status" value="2"/>
</dbReference>
<evidence type="ECO:0000313" key="5">
    <source>
        <dbReference type="EMBL" id="PBL03268.1"/>
    </source>
</evidence>
<feature type="region of interest" description="Disordered" evidence="4">
    <location>
        <begin position="991"/>
        <end position="1106"/>
    </location>
</feature>
<feature type="repeat" description="TPR" evidence="3">
    <location>
        <begin position="765"/>
        <end position="798"/>
    </location>
</feature>
<evidence type="ECO:0000256" key="4">
    <source>
        <dbReference type="SAM" id="MobiDB-lite"/>
    </source>
</evidence>
<organism evidence="5 6">
    <name type="scientific">Armillaria gallica</name>
    <name type="common">Bulbous honey fungus</name>
    <name type="synonym">Armillaria bulbosa</name>
    <dbReference type="NCBI Taxonomy" id="47427"/>
    <lineage>
        <taxon>Eukaryota</taxon>
        <taxon>Fungi</taxon>
        <taxon>Dikarya</taxon>
        <taxon>Basidiomycota</taxon>
        <taxon>Agaricomycotina</taxon>
        <taxon>Agaricomycetes</taxon>
        <taxon>Agaricomycetidae</taxon>
        <taxon>Agaricales</taxon>
        <taxon>Marasmiineae</taxon>
        <taxon>Physalacriaceae</taxon>
        <taxon>Armillaria</taxon>
    </lineage>
</organism>
<dbReference type="GO" id="GO:0000993">
    <property type="term" value="F:RNA polymerase II complex binding"/>
    <property type="evidence" value="ECO:0007669"/>
    <property type="project" value="TreeGrafter"/>
</dbReference>
<dbReference type="Pfam" id="PF13432">
    <property type="entry name" value="TPR_16"/>
    <property type="match status" value="1"/>
</dbReference>
<dbReference type="Proteomes" id="UP000217790">
    <property type="component" value="Unassembled WGS sequence"/>
</dbReference>
<feature type="repeat" description="TPR" evidence="3">
    <location>
        <begin position="189"/>
        <end position="222"/>
    </location>
</feature>
<dbReference type="SMART" id="SM00028">
    <property type="entry name" value="TPR"/>
    <property type="match status" value="10"/>
</dbReference>
<dbReference type="InterPro" id="IPR011990">
    <property type="entry name" value="TPR-like_helical_dom_sf"/>
</dbReference>
<evidence type="ECO:0000256" key="2">
    <source>
        <dbReference type="ARBA" id="ARBA00022803"/>
    </source>
</evidence>
<dbReference type="Pfam" id="PF13174">
    <property type="entry name" value="TPR_6"/>
    <property type="match status" value="1"/>
</dbReference>
<dbReference type="GO" id="GO:0006355">
    <property type="term" value="P:regulation of DNA-templated transcription"/>
    <property type="evidence" value="ECO:0007669"/>
    <property type="project" value="InterPro"/>
</dbReference>
<sequence length="1106" mass="123846">MDNLEEAGPTGRTVDIELGSGQEVITIDLEDLDPNPKDVLDLLNEGHPSVWVWTKLAAEYWRKGYLEAAELIATTAIQVVTADGFPATLAPIYALLANIQVANARTAPKIVLHNAEQDILASAKTKDDFHREAAHLLNKGDRLSYTEGGSMISSTLAFLTRGIQQLATRSMDDAMRSFEGVLVEKPTNVVALLGKARILYARRNYPLALQSFQQVLRMNPRCQPDPRIGIGLCFWALDNKVKAKTAWQRSLEVNPSEWAAQLLLGLESINASKSDHSSEATRVHLFTTGTKYIEKAFQQSTRNNAAAANALCEFFLQKGDVTRSLKLAERTIQFADTLTVLTEGYIRAGRVAHAQGSLTQAHKHYSVALEGQPKNILASIGLAQIQISNDELAAAIHTLDTLIQRPNPQDSLEATLILASLRAYPRPGVSSSDLAQEKTRARELFERVSKRLEMDETKANGQARSKVSPIISEDMDMYVEIAKLWQDENLDKTVAALGEALKISNSSASVGQVDVQLLNNLGVLRHLTEQLPDARILYENALIKAAGLGPDIGEGMSTSILYNLARVYEDQGEDGLAKDAYEKLLSRHPEYVDAKIRRAQMLTNLRRNNDAHDLLKQALASQNKDLNVRAFYTYFLIQSGLPKLAKDFVFTTLKDHDKHDVYSLCAAGWIMYQQSRESRDATSKGTDDRRRGFQRSAEFYEKALSLDPLCAFAAQGLAIVTAEDALGTLSGGQPSSNTDEALKRLHNSREALDVFGKVRESLNDGSVYFNMGHCYYSRDEYDRAIESYETASTRFYHGQNVSVLLCLCRSWYAKATKDQSYKAMTTALHYAQKALHIQPNDKAILYNIAMIQQKSAEMLFTIDPSKRTLKDLRHVINQAAHAQKIFGSLASDKSENVPYSRDIADQRRKYGDSMLRKGDEHLANQKQYEDRAQAKLFDARQKRQEERDRMEAQQVVSLFFRERAERERLAAEELAGNRRLAREQAQAWSRDLVRMDSDDEKEKRPKKSRKAKGEGAAGSGDEAEPKKKRRGKLRKNNEQANGEGEGDEPMATFSDDEEVEKPKKRPSKKRVVRDDDEEETAGGPRKKQFKSKEMLSDTDDEEMDVS</sequence>
<evidence type="ECO:0000256" key="3">
    <source>
        <dbReference type="PROSITE-ProRule" id="PRU00339"/>
    </source>
</evidence>
<dbReference type="InParanoid" id="A0A2H3ERY3"/>
<dbReference type="AlphaFoldDB" id="A0A2H3ERY3"/>
<proteinExistence type="predicted"/>
<dbReference type="OMA" id="EHWLTIA"/>
<dbReference type="PROSITE" id="PS50005">
    <property type="entry name" value="TPR"/>
    <property type="match status" value="4"/>
</dbReference>
<feature type="compositionally biased region" description="Acidic residues" evidence="4">
    <location>
        <begin position="1044"/>
        <end position="1059"/>
    </location>
</feature>
<feature type="compositionally biased region" description="Basic and acidic residues" evidence="4">
    <location>
        <begin position="991"/>
        <end position="1003"/>
    </location>
</feature>
<keyword evidence="6" id="KW-1185">Reference proteome</keyword>
<dbReference type="Pfam" id="PF14559">
    <property type="entry name" value="TPR_19"/>
    <property type="match status" value="1"/>
</dbReference>
<feature type="repeat" description="TPR" evidence="3">
    <location>
        <begin position="342"/>
        <end position="375"/>
    </location>
</feature>
<dbReference type="InterPro" id="IPR019734">
    <property type="entry name" value="TPR_rpt"/>
</dbReference>
<dbReference type="Pfam" id="PF13181">
    <property type="entry name" value="TPR_8"/>
    <property type="match status" value="1"/>
</dbReference>
<reference evidence="6" key="1">
    <citation type="journal article" date="2017" name="Nat. Ecol. Evol.">
        <title>Genome expansion and lineage-specific genetic innovations in the forest pathogenic fungi Armillaria.</title>
        <authorList>
            <person name="Sipos G."/>
            <person name="Prasanna A.N."/>
            <person name="Walter M.C."/>
            <person name="O'Connor E."/>
            <person name="Balint B."/>
            <person name="Krizsan K."/>
            <person name="Kiss B."/>
            <person name="Hess J."/>
            <person name="Varga T."/>
            <person name="Slot J."/>
            <person name="Riley R."/>
            <person name="Boka B."/>
            <person name="Rigling D."/>
            <person name="Barry K."/>
            <person name="Lee J."/>
            <person name="Mihaltcheva S."/>
            <person name="LaButti K."/>
            <person name="Lipzen A."/>
            <person name="Waldron R."/>
            <person name="Moloney N.M."/>
            <person name="Sperisen C."/>
            <person name="Kredics L."/>
            <person name="Vagvoelgyi C."/>
            <person name="Patrignani A."/>
            <person name="Fitzpatrick D."/>
            <person name="Nagy I."/>
            <person name="Doyle S."/>
            <person name="Anderson J.B."/>
            <person name="Grigoriev I.V."/>
            <person name="Gueldener U."/>
            <person name="Muensterkoetter M."/>
            <person name="Nagy L.G."/>
        </authorList>
    </citation>
    <scope>NUCLEOTIDE SEQUENCE [LARGE SCALE GENOMIC DNA]</scope>
    <source>
        <strain evidence="6">Ar21-2</strain>
    </source>
</reference>
<dbReference type="GO" id="GO:0016593">
    <property type="term" value="C:Cdc73/Paf1 complex"/>
    <property type="evidence" value="ECO:0007669"/>
    <property type="project" value="TreeGrafter"/>
</dbReference>
<name>A0A2H3ERY3_ARMGA</name>
<dbReference type="GO" id="GO:0006368">
    <property type="term" value="P:transcription elongation by RNA polymerase II"/>
    <property type="evidence" value="ECO:0007669"/>
    <property type="project" value="TreeGrafter"/>
</dbReference>
<gene>
    <name evidence="5" type="ORF">ARMGADRAFT_1041265</name>
</gene>
<dbReference type="STRING" id="47427.A0A2H3ERY3"/>
<keyword evidence="2 3" id="KW-0802">TPR repeat</keyword>
<protein>
    <submittedName>
        <fullName evidence="5">TPR-like protein</fullName>
    </submittedName>
</protein>
<evidence type="ECO:0000256" key="1">
    <source>
        <dbReference type="ARBA" id="ARBA00022737"/>
    </source>
</evidence>
<accession>A0A2H3ERY3</accession>
<feature type="repeat" description="TPR" evidence="3">
    <location>
        <begin position="558"/>
        <end position="591"/>
    </location>
</feature>
<dbReference type="InterPro" id="IPR031101">
    <property type="entry name" value="Ctr9"/>
</dbReference>
<dbReference type="OrthoDB" id="343875at2759"/>